<dbReference type="InterPro" id="IPR000524">
    <property type="entry name" value="Tscrpt_reg_HTH_GntR"/>
</dbReference>
<dbReference type="CDD" id="cd07377">
    <property type="entry name" value="WHTH_GntR"/>
    <property type="match status" value="1"/>
</dbReference>
<dbReference type="SUPFAM" id="SSF48008">
    <property type="entry name" value="GntR ligand-binding domain-like"/>
    <property type="match status" value="1"/>
</dbReference>
<dbReference type="SMART" id="SM00345">
    <property type="entry name" value="HTH_GNTR"/>
    <property type="match status" value="1"/>
</dbReference>
<dbReference type="InterPro" id="IPR036390">
    <property type="entry name" value="WH_DNA-bd_sf"/>
</dbReference>
<sequence>MTFGMSRPSSFHAHLVDRLGRMIVAGEIGRGGTLPREDELAQRFELSRTVIREATKTLQALGLIVTGPRVGSRIQPLSSWRLLDPQVMEWLSDADMASGFERDLLELRSMIEPAACAFAAERGSSEQVASIMAALAGMVGAPDRAMHEAADFRFHDAVLRASDNILLVQLSPILHAMLKASFRLSMHDPVRIQASITLHRDVANAIAGREPDQARAAMVVLLKSAQADIEQGRRRSKAAAARPTTRNPPRNLKRSAQC</sequence>
<gene>
    <name evidence="6" type="ORF">DWE98_12215</name>
</gene>
<accession>A0A370L6Y4</accession>
<proteinExistence type="predicted"/>
<dbReference type="Pfam" id="PF00392">
    <property type="entry name" value="GntR"/>
    <property type="match status" value="1"/>
</dbReference>
<evidence type="ECO:0000256" key="1">
    <source>
        <dbReference type="ARBA" id="ARBA00023015"/>
    </source>
</evidence>
<keyword evidence="2" id="KW-0238">DNA-binding</keyword>
<dbReference type="InterPro" id="IPR008920">
    <property type="entry name" value="TF_FadR/GntR_C"/>
</dbReference>
<dbReference type="OrthoDB" id="9028214at2"/>
<evidence type="ECO:0000256" key="3">
    <source>
        <dbReference type="ARBA" id="ARBA00023163"/>
    </source>
</evidence>
<dbReference type="PANTHER" id="PTHR43537:SF44">
    <property type="entry name" value="GNTR FAMILY REGULATORY PROTEIN"/>
    <property type="match status" value="1"/>
</dbReference>
<dbReference type="InterPro" id="IPR036388">
    <property type="entry name" value="WH-like_DNA-bd_sf"/>
</dbReference>
<dbReference type="Gene3D" id="1.20.120.530">
    <property type="entry name" value="GntR ligand-binding domain-like"/>
    <property type="match status" value="1"/>
</dbReference>
<evidence type="ECO:0000313" key="7">
    <source>
        <dbReference type="Proteomes" id="UP000255207"/>
    </source>
</evidence>
<keyword evidence="7" id="KW-1185">Reference proteome</keyword>
<evidence type="ECO:0000259" key="5">
    <source>
        <dbReference type="PROSITE" id="PS50949"/>
    </source>
</evidence>
<dbReference type="GO" id="GO:0003677">
    <property type="term" value="F:DNA binding"/>
    <property type="evidence" value="ECO:0007669"/>
    <property type="project" value="UniProtKB-KW"/>
</dbReference>
<evidence type="ECO:0000313" key="6">
    <source>
        <dbReference type="EMBL" id="RDJ25484.1"/>
    </source>
</evidence>
<dbReference type="PRINTS" id="PR00035">
    <property type="entry name" value="HTHGNTR"/>
</dbReference>
<dbReference type="PANTHER" id="PTHR43537">
    <property type="entry name" value="TRANSCRIPTIONAL REGULATOR, GNTR FAMILY"/>
    <property type="match status" value="1"/>
</dbReference>
<dbReference type="GO" id="GO:0003700">
    <property type="term" value="F:DNA-binding transcription factor activity"/>
    <property type="evidence" value="ECO:0007669"/>
    <property type="project" value="InterPro"/>
</dbReference>
<dbReference type="SUPFAM" id="SSF46785">
    <property type="entry name" value="Winged helix' DNA-binding domain"/>
    <property type="match status" value="1"/>
</dbReference>
<keyword evidence="1" id="KW-0805">Transcription regulation</keyword>
<dbReference type="SMART" id="SM00895">
    <property type="entry name" value="FCD"/>
    <property type="match status" value="1"/>
</dbReference>
<dbReference type="Proteomes" id="UP000255207">
    <property type="component" value="Unassembled WGS sequence"/>
</dbReference>
<protein>
    <submittedName>
        <fullName evidence="6">FadR family transcriptional regulator</fullName>
    </submittedName>
</protein>
<reference evidence="7" key="1">
    <citation type="submission" date="2018-07" db="EMBL/GenBank/DDBJ databases">
        <authorList>
            <person name="Safronova V.I."/>
            <person name="Chirak E.R."/>
            <person name="Sazanova A.L."/>
        </authorList>
    </citation>
    <scope>NUCLEOTIDE SEQUENCE [LARGE SCALE GENOMIC DNA]</scope>
    <source>
        <strain evidence="7">RCAM04685</strain>
    </source>
</reference>
<organism evidence="6 7">
    <name type="scientific">Bosea caraganae</name>
    <dbReference type="NCBI Taxonomy" id="2763117"/>
    <lineage>
        <taxon>Bacteria</taxon>
        <taxon>Pseudomonadati</taxon>
        <taxon>Pseudomonadota</taxon>
        <taxon>Alphaproteobacteria</taxon>
        <taxon>Hyphomicrobiales</taxon>
        <taxon>Boseaceae</taxon>
        <taxon>Bosea</taxon>
    </lineage>
</organism>
<feature type="region of interest" description="Disordered" evidence="4">
    <location>
        <begin position="231"/>
        <end position="258"/>
    </location>
</feature>
<evidence type="ECO:0000256" key="4">
    <source>
        <dbReference type="SAM" id="MobiDB-lite"/>
    </source>
</evidence>
<name>A0A370L6Y4_9HYPH</name>
<evidence type="ECO:0000256" key="2">
    <source>
        <dbReference type="ARBA" id="ARBA00023125"/>
    </source>
</evidence>
<feature type="domain" description="HTH gntR-type" evidence="5">
    <location>
        <begin position="9"/>
        <end position="77"/>
    </location>
</feature>
<dbReference type="AlphaFoldDB" id="A0A370L6Y4"/>
<keyword evidence="3" id="KW-0804">Transcription</keyword>
<dbReference type="Pfam" id="PF07729">
    <property type="entry name" value="FCD"/>
    <property type="match status" value="1"/>
</dbReference>
<dbReference type="InterPro" id="IPR011711">
    <property type="entry name" value="GntR_C"/>
</dbReference>
<comment type="caution">
    <text evidence="6">The sequence shown here is derived from an EMBL/GenBank/DDBJ whole genome shotgun (WGS) entry which is preliminary data.</text>
</comment>
<feature type="compositionally biased region" description="Low complexity" evidence="4">
    <location>
        <begin position="238"/>
        <end position="250"/>
    </location>
</feature>
<dbReference type="Gene3D" id="1.10.10.10">
    <property type="entry name" value="Winged helix-like DNA-binding domain superfamily/Winged helix DNA-binding domain"/>
    <property type="match status" value="1"/>
</dbReference>
<dbReference type="PROSITE" id="PS50949">
    <property type="entry name" value="HTH_GNTR"/>
    <property type="match status" value="1"/>
</dbReference>
<dbReference type="EMBL" id="QQTP01000005">
    <property type="protein sequence ID" value="RDJ25484.1"/>
    <property type="molecule type" value="Genomic_DNA"/>
</dbReference>